<evidence type="ECO:0000259" key="11">
    <source>
        <dbReference type="PROSITE" id="PS51767"/>
    </source>
</evidence>
<evidence type="ECO:0000256" key="1">
    <source>
        <dbReference type="ARBA" id="ARBA00007447"/>
    </source>
</evidence>
<dbReference type="InterPro" id="IPR001969">
    <property type="entry name" value="Aspartic_peptidase_AS"/>
</dbReference>
<dbReference type="Gene3D" id="2.40.70.10">
    <property type="entry name" value="Acid Proteases"/>
    <property type="match status" value="2"/>
</dbReference>
<gene>
    <name evidence="12" type="ORF">QBC46DRAFT_313662</name>
</gene>
<keyword evidence="2 8" id="KW-0645">Protease</keyword>
<evidence type="ECO:0000256" key="9">
    <source>
        <dbReference type="SAM" id="MobiDB-lite"/>
    </source>
</evidence>
<evidence type="ECO:0000256" key="5">
    <source>
        <dbReference type="ARBA" id="ARBA00022801"/>
    </source>
</evidence>
<protein>
    <submittedName>
        <fullName evidence="12">Aspartic peptidase domain-containing protein</fullName>
    </submittedName>
</protein>
<dbReference type="PRINTS" id="PR00792">
    <property type="entry name" value="PEPSIN"/>
</dbReference>
<dbReference type="InterPro" id="IPR033876">
    <property type="entry name" value="SAP-like"/>
</dbReference>
<proteinExistence type="inferred from homology"/>
<dbReference type="PROSITE" id="PS51767">
    <property type="entry name" value="PEPTIDASE_A1"/>
    <property type="match status" value="1"/>
</dbReference>
<evidence type="ECO:0000313" key="13">
    <source>
        <dbReference type="Proteomes" id="UP001303473"/>
    </source>
</evidence>
<evidence type="ECO:0000256" key="8">
    <source>
        <dbReference type="RuleBase" id="RU000454"/>
    </source>
</evidence>
<feature type="active site" evidence="6">
    <location>
        <position position="83"/>
    </location>
</feature>
<comment type="caution">
    <text evidence="12">The sequence shown here is derived from an EMBL/GenBank/DDBJ whole genome shotgun (WGS) entry which is preliminary data.</text>
</comment>
<dbReference type="GO" id="GO:0006508">
    <property type="term" value="P:proteolysis"/>
    <property type="evidence" value="ECO:0007669"/>
    <property type="project" value="UniProtKB-KW"/>
</dbReference>
<evidence type="ECO:0000256" key="6">
    <source>
        <dbReference type="PIRSR" id="PIRSR601461-1"/>
    </source>
</evidence>
<name>A0AAN6N785_9PEZI</name>
<feature type="active site" evidence="6">
    <location>
        <position position="274"/>
    </location>
</feature>
<dbReference type="InterPro" id="IPR021109">
    <property type="entry name" value="Peptidase_aspartic_dom_sf"/>
</dbReference>
<dbReference type="PROSITE" id="PS00141">
    <property type="entry name" value="ASP_PROTEASE"/>
    <property type="match status" value="1"/>
</dbReference>
<sequence>MLPLILSASLLISPAVAASRNGGLTIRGDGFIRSSVSAHAGVAPKLRHKRQDAVSVTNQKTGTSYTVDIEVGTPAQSITVILDTGSPDLWVNPVCQTSGQESYCAQFSQFDYTQSSTIQDTGYADVLSYGKGNVTIEYVTDMVTIGSAKIKDQIFGIGLDSYDIPMGILGLSPPVNPANAYPYVLDTMATQGLIKSRAFSLDLRSVDDPNGSIVFGGVDTGKYIGALEKMPMLDPAQTPSGADRYWITMTGIGITLPDGTSQTSDPIEVPVFLDSGGTLSRLPTAIFQAIGGAFPGAQYDPSSGFFVADCSVANETGSVDFIFNSKVISVPYGDFIWETSGGCVVGVLPDDTEPVLGDSFLRAAYVVYDQDNRNLHLAQAANCGTNLVAIGSGVNAVPSSTGACTGSSPSVTAGGGGGLDATATRAPTNVITGSSPGITSVGFGPGPVASRVSVSAGGLTSRPTGTGSSAEPSATKKSAAASSVTIGYGALVALCVVNLAAWAL</sequence>
<feature type="region of interest" description="Disordered" evidence="9">
    <location>
        <begin position="454"/>
        <end position="475"/>
    </location>
</feature>
<organism evidence="12 13">
    <name type="scientific">Diplogelasinospora grovesii</name>
    <dbReference type="NCBI Taxonomy" id="303347"/>
    <lineage>
        <taxon>Eukaryota</taxon>
        <taxon>Fungi</taxon>
        <taxon>Dikarya</taxon>
        <taxon>Ascomycota</taxon>
        <taxon>Pezizomycotina</taxon>
        <taxon>Sordariomycetes</taxon>
        <taxon>Sordariomycetidae</taxon>
        <taxon>Sordariales</taxon>
        <taxon>Diplogelasinosporaceae</taxon>
        <taxon>Diplogelasinospora</taxon>
    </lineage>
</organism>
<feature type="disulfide bond" evidence="7">
    <location>
        <begin position="310"/>
        <end position="343"/>
    </location>
</feature>
<dbReference type="PANTHER" id="PTHR47966:SF65">
    <property type="entry name" value="ASPARTIC-TYPE ENDOPEPTIDASE"/>
    <property type="match status" value="1"/>
</dbReference>
<dbReference type="InterPro" id="IPR033121">
    <property type="entry name" value="PEPTIDASE_A1"/>
</dbReference>
<dbReference type="PANTHER" id="PTHR47966">
    <property type="entry name" value="BETA-SITE APP-CLEAVING ENZYME, ISOFORM A-RELATED"/>
    <property type="match status" value="1"/>
</dbReference>
<feature type="chain" id="PRO_5042872588" evidence="10">
    <location>
        <begin position="19"/>
        <end position="504"/>
    </location>
</feature>
<evidence type="ECO:0000256" key="10">
    <source>
        <dbReference type="SAM" id="SignalP"/>
    </source>
</evidence>
<keyword evidence="5 8" id="KW-0378">Hydrolase</keyword>
<keyword evidence="13" id="KW-1185">Reference proteome</keyword>
<keyword evidence="7" id="KW-1015">Disulfide bond</keyword>
<evidence type="ECO:0000256" key="7">
    <source>
        <dbReference type="PIRSR" id="PIRSR601461-2"/>
    </source>
</evidence>
<evidence type="ECO:0000256" key="3">
    <source>
        <dbReference type="ARBA" id="ARBA00022729"/>
    </source>
</evidence>
<dbReference type="SUPFAM" id="SSF50630">
    <property type="entry name" value="Acid proteases"/>
    <property type="match status" value="1"/>
</dbReference>
<comment type="similarity">
    <text evidence="1 8">Belongs to the peptidase A1 family.</text>
</comment>
<dbReference type="Pfam" id="PF00026">
    <property type="entry name" value="Asp"/>
    <property type="match status" value="1"/>
</dbReference>
<dbReference type="AlphaFoldDB" id="A0AAN6N785"/>
<dbReference type="EMBL" id="MU853796">
    <property type="protein sequence ID" value="KAK3940419.1"/>
    <property type="molecule type" value="Genomic_DNA"/>
</dbReference>
<dbReference type="InterPro" id="IPR001461">
    <property type="entry name" value="Aspartic_peptidase_A1"/>
</dbReference>
<dbReference type="CDD" id="cd05474">
    <property type="entry name" value="SAP_like"/>
    <property type="match status" value="1"/>
</dbReference>
<keyword evidence="3 10" id="KW-0732">Signal</keyword>
<feature type="signal peptide" evidence="10">
    <location>
        <begin position="1"/>
        <end position="18"/>
    </location>
</feature>
<evidence type="ECO:0000256" key="2">
    <source>
        <dbReference type="ARBA" id="ARBA00022670"/>
    </source>
</evidence>
<keyword evidence="4 8" id="KW-0064">Aspartyl protease</keyword>
<reference evidence="13" key="1">
    <citation type="journal article" date="2023" name="Mol. Phylogenet. Evol.">
        <title>Genome-scale phylogeny and comparative genomics of the fungal order Sordariales.</title>
        <authorList>
            <person name="Hensen N."/>
            <person name="Bonometti L."/>
            <person name="Westerberg I."/>
            <person name="Brannstrom I.O."/>
            <person name="Guillou S."/>
            <person name="Cros-Aarteil S."/>
            <person name="Calhoun S."/>
            <person name="Haridas S."/>
            <person name="Kuo A."/>
            <person name="Mondo S."/>
            <person name="Pangilinan J."/>
            <person name="Riley R."/>
            <person name="LaButti K."/>
            <person name="Andreopoulos B."/>
            <person name="Lipzen A."/>
            <person name="Chen C."/>
            <person name="Yan M."/>
            <person name="Daum C."/>
            <person name="Ng V."/>
            <person name="Clum A."/>
            <person name="Steindorff A."/>
            <person name="Ohm R.A."/>
            <person name="Martin F."/>
            <person name="Silar P."/>
            <person name="Natvig D.O."/>
            <person name="Lalanne C."/>
            <person name="Gautier V."/>
            <person name="Ament-Velasquez S.L."/>
            <person name="Kruys A."/>
            <person name="Hutchinson M.I."/>
            <person name="Powell A.J."/>
            <person name="Barry K."/>
            <person name="Miller A.N."/>
            <person name="Grigoriev I.V."/>
            <person name="Debuchy R."/>
            <person name="Gladieux P."/>
            <person name="Hiltunen Thoren M."/>
            <person name="Johannesson H."/>
        </authorList>
    </citation>
    <scope>NUCLEOTIDE SEQUENCE [LARGE SCALE GENOMIC DNA]</scope>
    <source>
        <strain evidence="13">CBS 340.73</strain>
    </source>
</reference>
<evidence type="ECO:0000256" key="4">
    <source>
        <dbReference type="ARBA" id="ARBA00022750"/>
    </source>
</evidence>
<evidence type="ECO:0000313" key="12">
    <source>
        <dbReference type="EMBL" id="KAK3940419.1"/>
    </source>
</evidence>
<dbReference type="GO" id="GO:0004190">
    <property type="term" value="F:aspartic-type endopeptidase activity"/>
    <property type="evidence" value="ECO:0007669"/>
    <property type="project" value="UniProtKB-KW"/>
</dbReference>
<dbReference type="Proteomes" id="UP001303473">
    <property type="component" value="Unassembled WGS sequence"/>
</dbReference>
<accession>A0AAN6N785</accession>
<feature type="domain" description="Peptidase A1" evidence="11">
    <location>
        <begin position="65"/>
        <end position="378"/>
    </location>
</feature>